<dbReference type="RefSeq" id="WP_216714574.1">
    <property type="nucleotide sequence ID" value="NZ_JACVEL010000010.1"/>
</dbReference>
<dbReference type="NCBIfam" id="TIGR03519">
    <property type="entry name" value="T9SS_PorP_fam"/>
    <property type="match status" value="1"/>
</dbReference>
<name>A0A8J6P7H2_9FLAO</name>
<keyword evidence="4" id="KW-1185">Reference proteome</keyword>
<sequence>MNKLFYFIALVVLTTLPARAQQMGIYSNYMMNRFYYNAAVAGSQEVHVFNAGYRNQWVGFENAPSNFNFNVHGSVRSEGKIGYGLGLYNENSGLMNTTGVHLNYAHHFKLSETLKLGLGIQPGFIQYRIRLYDAIMADEGDQVLTGSVYSTNAVDVNMGFNLYSSKFFVMGSAQRMLGRAIQFTGYNSQLQFHFNLIAGYNFVFEKKKIELQPSVLIRYTKPVPVQVSGMLRAMYDKKYWLGLIYRHDDAIGINAGFVWKERFTIAYGYDFSVNGLRKYNSGSHEVMLSIILNKKKPVSLEEEDDQLNKSILENTSTKSNTKN</sequence>
<organism evidence="3 4">
    <name type="scientific">Taishania pollutisoli</name>
    <dbReference type="NCBI Taxonomy" id="2766479"/>
    <lineage>
        <taxon>Bacteria</taxon>
        <taxon>Pseudomonadati</taxon>
        <taxon>Bacteroidota</taxon>
        <taxon>Flavobacteriia</taxon>
        <taxon>Flavobacteriales</taxon>
        <taxon>Crocinitomicaceae</taxon>
        <taxon>Taishania</taxon>
    </lineage>
</organism>
<dbReference type="Proteomes" id="UP000652681">
    <property type="component" value="Unassembled WGS sequence"/>
</dbReference>
<gene>
    <name evidence="3" type="ORF">H9Y05_13430</name>
</gene>
<feature type="region of interest" description="Disordered" evidence="1">
    <location>
        <begin position="301"/>
        <end position="323"/>
    </location>
</feature>
<feature type="signal peptide" evidence="2">
    <location>
        <begin position="1"/>
        <end position="20"/>
    </location>
</feature>
<protein>
    <submittedName>
        <fullName evidence="3">Type IX secretion system membrane protein PorP/SprF</fullName>
    </submittedName>
</protein>
<evidence type="ECO:0000256" key="1">
    <source>
        <dbReference type="SAM" id="MobiDB-lite"/>
    </source>
</evidence>
<dbReference type="InterPro" id="IPR019861">
    <property type="entry name" value="PorP/SprF_Bacteroidetes"/>
</dbReference>
<dbReference type="EMBL" id="JACVEL010000010">
    <property type="protein sequence ID" value="MBC9813474.1"/>
    <property type="molecule type" value="Genomic_DNA"/>
</dbReference>
<comment type="caution">
    <text evidence="3">The sequence shown here is derived from an EMBL/GenBank/DDBJ whole genome shotgun (WGS) entry which is preliminary data.</text>
</comment>
<feature type="chain" id="PRO_5035244158" evidence="2">
    <location>
        <begin position="21"/>
        <end position="323"/>
    </location>
</feature>
<evidence type="ECO:0000256" key="2">
    <source>
        <dbReference type="SAM" id="SignalP"/>
    </source>
</evidence>
<evidence type="ECO:0000313" key="3">
    <source>
        <dbReference type="EMBL" id="MBC9813474.1"/>
    </source>
</evidence>
<reference evidence="3" key="1">
    <citation type="submission" date="2020-09" db="EMBL/GenBank/DDBJ databases">
        <title>Taishania pollutisoli gen. nov., sp. nov., Isolated from Tetrabromobisphenol A-Contaminated Soil.</title>
        <authorList>
            <person name="Chen Q."/>
        </authorList>
    </citation>
    <scope>NUCLEOTIDE SEQUENCE</scope>
    <source>
        <strain evidence="3">CZZ-1</strain>
    </source>
</reference>
<keyword evidence="2" id="KW-0732">Signal</keyword>
<dbReference type="AlphaFoldDB" id="A0A8J6P7H2"/>
<evidence type="ECO:0000313" key="4">
    <source>
        <dbReference type="Proteomes" id="UP000652681"/>
    </source>
</evidence>
<dbReference type="Pfam" id="PF11751">
    <property type="entry name" value="PorP_SprF"/>
    <property type="match status" value="1"/>
</dbReference>
<proteinExistence type="predicted"/>
<feature type="compositionally biased region" description="Polar residues" evidence="1">
    <location>
        <begin position="308"/>
        <end position="323"/>
    </location>
</feature>
<accession>A0A8J6P7H2</accession>